<dbReference type="Gene3D" id="3.40.50.300">
    <property type="entry name" value="P-loop containing nucleotide triphosphate hydrolases"/>
    <property type="match status" value="1"/>
</dbReference>
<dbReference type="PROSITE" id="PS50163">
    <property type="entry name" value="RECA_3"/>
    <property type="match status" value="1"/>
</dbReference>
<comment type="subcellular location">
    <subcellularLocation>
        <location evidence="10">Cytoplasm</location>
    </subcellularLocation>
</comment>
<feature type="domain" description="RecA family profile 2" evidence="14">
    <location>
        <begin position="198"/>
        <end position="271"/>
    </location>
</feature>
<dbReference type="PRINTS" id="PR00142">
    <property type="entry name" value="RECA"/>
</dbReference>
<dbReference type="CDD" id="cd00983">
    <property type="entry name" value="RecA"/>
    <property type="match status" value="1"/>
</dbReference>
<evidence type="ECO:0000256" key="7">
    <source>
        <dbReference type="ARBA" id="ARBA00023172"/>
    </source>
</evidence>
<dbReference type="InterPro" id="IPR013765">
    <property type="entry name" value="DNA_recomb/repair_RecA"/>
</dbReference>
<evidence type="ECO:0000256" key="6">
    <source>
        <dbReference type="ARBA" id="ARBA00023125"/>
    </source>
</evidence>
<dbReference type="RefSeq" id="WP_331255166.1">
    <property type="nucleotide sequence ID" value="NZ_CP133270.1"/>
</dbReference>
<evidence type="ECO:0000256" key="12">
    <source>
        <dbReference type="RuleBase" id="RU004527"/>
    </source>
</evidence>
<evidence type="ECO:0000256" key="11">
    <source>
        <dbReference type="RuleBase" id="RU000526"/>
    </source>
</evidence>
<dbReference type="Pfam" id="PF00154">
    <property type="entry name" value="RecA_N"/>
    <property type="match status" value="1"/>
</dbReference>
<dbReference type="PANTHER" id="PTHR45900">
    <property type="entry name" value="RECA"/>
    <property type="match status" value="1"/>
</dbReference>
<evidence type="ECO:0000313" key="15">
    <source>
        <dbReference type="EMBL" id="WVX66282.1"/>
    </source>
</evidence>
<evidence type="ECO:0000256" key="1">
    <source>
        <dbReference type="ARBA" id="ARBA00009391"/>
    </source>
</evidence>
<evidence type="ECO:0000256" key="10">
    <source>
        <dbReference type="HAMAP-Rule" id="MF_00268"/>
    </source>
</evidence>
<keyword evidence="9 10" id="KW-0742">SOS response</keyword>
<accession>A0ABZ2C1D7</accession>
<evidence type="ECO:0000259" key="13">
    <source>
        <dbReference type="PROSITE" id="PS50162"/>
    </source>
</evidence>
<evidence type="ECO:0000313" key="16">
    <source>
        <dbReference type="Proteomes" id="UP001330434"/>
    </source>
</evidence>
<dbReference type="PANTHER" id="PTHR45900:SF1">
    <property type="entry name" value="MITOCHONDRIAL DNA REPAIR PROTEIN RECA HOMOLOG-RELATED"/>
    <property type="match status" value="1"/>
</dbReference>
<dbReference type="HAMAP" id="MF_00268">
    <property type="entry name" value="RecA"/>
    <property type="match status" value="1"/>
</dbReference>
<feature type="domain" description="RecA family profile 1" evidence="13">
    <location>
        <begin position="34"/>
        <end position="193"/>
    </location>
</feature>
<dbReference type="InterPro" id="IPR023400">
    <property type="entry name" value="RecA_C_sf"/>
</dbReference>
<keyword evidence="5 10" id="KW-0067">ATP-binding</keyword>
<keyword evidence="7 10" id="KW-0233">DNA recombination</keyword>
<evidence type="ECO:0000256" key="4">
    <source>
        <dbReference type="ARBA" id="ARBA00022763"/>
    </source>
</evidence>
<dbReference type="PROSITE" id="PS50162">
    <property type="entry name" value="RECA_2"/>
    <property type="match status" value="1"/>
</dbReference>
<dbReference type="NCBIfam" id="TIGR02012">
    <property type="entry name" value="tigrfam_recA"/>
    <property type="match status" value="1"/>
</dbReference>
<keyword evidence="6 10" id="KW-0238">DNA-binding</keyword>
<protein>
    <recommendedName>
        <fullName evidence="2 10">Protein RecA</fullName>
    </recommendedName>
    <alternativeName>
        <fullName evidence="10 11">Recombinase A</fullName>
    </alternativeName>
</protein>
<evidence type="ECO:0000256" key="2">
    <source>
        <dbReference type="ARBA" id="ARBA00015553"/>
    </source>
</evidence>
<dbReference type="InterPro" id="IPR020587">
    <property type="entry name" value="RecA_monomer-monomer_interface"/>
</dbReference>
<dbReference type="InterPro" id="IPR049261">
    <property type="entry name" value="RecA-like_C"/>
</dbReference>
<organism evidence="15 16">
    <name type="scientific">Candidatus Bealeia paramacronuclearis</name>
    <dbReference type="NCBI Taxonomy" id="1921001"/>
    <lineage>
        <taxon>Bacteria</taxon>
        <taxon>Pseudomonadati</taxon>
        <taxon>Pseudomonadota</taxon>
        <taxon>Alphaproteobacteria</taxon>
        <taxon>Holosporales</taxon>
        <taxon>Holosporaceae</taxon>
        <taxon>Candidatus Bealeia</taxon>
    </lineage>
</organism>
<evidence type="ECO:0000259" key="14">
    <source>
        <dbReference type="PROSITE" id="PS50163"/>
    </source>
</evidence>
<gene>
    <name evidence="10" type="primary">recA</name>
    <name evidence="15" type="ORF">Bealeia1_00458</name>
</gene>
<proteinExistence type="inferred from homology"/>
<dbReference type="InterPro" id="IPR020588">
    <property type="entry name" value="RecA_ATP-bd"/>
</dbReference>
<keyword evidence="8 10" id="KW-0234">DNA repair</keyword>
<evidence type="ECO:0000256" key="3">
    <source>
        <dbReference type="ARBA" id="ARBA00022741"/>
    </source>
</evidence>
<sequence>MDKQRALEAALSQIEKAFGKGSIMKLGQQDTILDIEAVSTGSLGLDMALGIGGLPKGRIIEIYGPESSGKTTLALHVVAEAQKAGGTCAFVDAEHALDPVYARKLGVNTDELLISQPDAGEQALEIADTLVRSGAVDVLIIDSVAALVPKAELEGEMGDVHVGLQARLMSQALRKLTGSISKTHCMVIFINQIRQKIGIMFGNPETTTGGNALKFYASVRLDIRRIGALKDRDEVVGNQTRVKVVKNKVSPPFKVVEFDIMYGEGISKTGEILDLGVKADIVEKSGAWYSYGTQRIGQGREASKTFLRENPKICQEIENKIRENAGLVMQALTAAAVADEDAA</sequence>
<evidence type="ECO:0000256" key="5">
    <source>
        <dbReference type="ARBA" id="ARBA00022840"/>
    </source>
</evidence>
<reference evidence="15 16" key="1">
    <citation type="journal article" date="2024" name="Environ. Microbiol.">
        <title>Novel evolutionary insights on the interactions of the Holosporales (Alphaproteobacteria) with eukaryotic hosts from comparative genomics.</title>
        <authorList>
            <person name="Giovannini M."/>
            <person name="Petroni G."/>
            <person name="Castelli M."/>
        </authorList>
    </citation>
    <scope>NUCLEOTIDE SEQUENCE [LARGE SCALE GENOMIC DNA]</scope>
    <source>
        <strain evidence="15 16">US_Bl 15I1</strain>
    </source>
</reference>
<evidence type="ECO:0000256" key="9">
    <source>
        <dbReference type="ARBA" id="ARBA00023236"/>
    </source>
</evidence>
<comment type="similarity">
    <text evidence="1 10 12">Belongs to the RecA family.</text>
</comment>
<dbReference type="SUPFAM" id="SSF54752">
    <property type="entry name" value="RecA protein, C-terminal domain"/>
    <property type="match status" value="1"/>
</dbReference>
<dbReference type="SUPFAM" id="SSF52540">
    <property type="entry name" value="P-loop containing nucleoside triphosphate hydrolases"/>
    <property type="match status" value="1"/>
</dbReference>
<dbReference type="SMART" id="SM00382">
    <property type="entry name" value="AAA"/>
    <property type="match status" value="1"/>
</dbReference>
<keyword evidence="4 10" id="KW-0227">DNA damage</keyword>
<keyword evidence="16" id="KW-1185">Reference proteome</keyword>
<comment type="function">
    <text evidence="10">Can catalyze the hydrolysis of ATP in the presence of single-stranded DNA, the ATP-dependent uptake of single-stranded DNA by duplex DNA, and the ATP-dependent hybridization of homologous single-stranded DNAs. It interacts with LexA causing its activation and leading to its autocatalytic cleavage.</text>
</comment>
<dbReference type="Proteomes" id="UP001330434">
    <property type="component" value="Chromosome"/>
</dbReference>
<keyword evidence="10" id="KW-0963">Cytoplasm</keyword>
<dbReference type="Pfam" id="PF21096">
    <property type="entry name" value="RecA_C"/>
    <property type="match status" value="1"/>
</dbReference>
<dbReference type="InterPro" id="IPR049428">
    <property type="entry name" value="RecA-like_N"/>
</dbReference>
<dbReference type="EMBL" id="CP133270">
    <property type="protein sequence ID" value="WVX66282.1"/>
    <property type="molecule type" value="Genomic_DNA"/>
</dbReference>
<dbReference type="InterPro" id="IPR003593">
    <property type="entry name" value="AAA+_ATPase"/>
</dbReference>
<evidence type="ECO:0000256" key="8">
    <source>
        <dbReference type="ARBA" id="ARBA00023204"/>
    </source>
</evidence>
<dbReference type="InterPro" id="IPR027417">
    <property type="entry name" value="P-loop_NTPase"/>
</dbReference>
<keyword evidence="3 10" id="KW-0547">Nucleotide-binding</keyword>
<name>A0ABZ2C1D7_9PROT</name>
<dbReference type="InterPro" id="IPR020584">
    <property type="entry name" value="DNA_recomb/repair_RecA_CS"/>
</dbReference>
<feature type="binding site" evidence="10">
    <location>
        <begin position="64"/>
        <end position="71"/>
    </location>
    <ligand>
        <name>ATP</name>
        <dbReference type="ChEBI" id="CHEBI:30616"/>
    </ligand>
</feature>
<dbReference type="PROSITE" id="PS00321">
    <property type="entry name" value="RECA_1"/>
    <property type="match status" value="1"/>
</dbReference>